<evidence type="ECO:0000313" key="8">
    <source>
        <dbReference type="Proteomes" id="UP001634747"/>
    </source>
</evidence>
<evidence type="ECO:0000256" key="1">
    <source>
        <dbReference type="ARBA" id="ARBA00007365"/>
    </source>
</evidence>
<comment type="similarity">
    <text evidence="1 4">Belongs to the cyclophilin-type PPIase family.</text>
</comment>
<dbReference type="GO" id="GO:0003755">
    <property type="term" value="F:peptidyl-prolyl cis-trans isomerase activity"/>
    <property type="evidence" value="ECO:0007669"/>
    <property type="project" value="UniProtKB-EC"/>
</dbReference>
<dbReference type="InterPro" id="IPR002130">
    <property type="entry name" value="Cyclophilin-type_PPIase_dom"/>
</dbReference>
<dbReference type="Gene3D" id="2.40.100.10">
    <property type="entry name" value="Cyclophilin-like"/>
    <property type="match status" value="1"/>
</dbReference>
<dbReference type="PROSITE" id="PS50072">
    <property type="entry name" value="CSA_PPIASE_2"/>
    <property type="match status" value="1"/>
</dbReference>
<dbReference type="EC" id="5.2.1.8" evidence="4"/>
<keyword evidence="2 4" id="KW-0697">Rotamase</keyword>
<feature type="region of interest" description="Disordered" evidence="5">
    <location>
        <begin position="24"/>
        <end position="68"/>
    </location>
</feature>
<reference evidence="7 8" key="1">
    <citation type="submission" date="2024-12" db="EMBL/GenBank/DDBJ databases">
        <authorList>
            <person name="Lee Y."/>
        </authorList>
    </citation>
    <scope>NUCLEOTIDE SEQUENCE [LARGE SCALE GENOMIC DNA]</scope>
    <source>
        <strain evidence="7 8">03SUJ4</strain>
    </source>
</reference>
<dbReference type="EMBL" id="JBJYXY010000001">
    <property type="protein sequence ID" value="MFN2976460.1"/>
    <property type="molecule type" value="Genomic_DNA"/>
</dbReference>
<evidence type="ECO:0000256" key="3">
    <source>
        <dbReference type="ARBA" id="ARBA00023235"/>
    </source>
</evidence>
<dbReference type="PROSITE" id="PS00170">
    <property type="entry name" value="CSA_PPIASE_1"/>
    <property type="match status" value="1"/>
</dbReference>
<dbReference type="SUPFAM" id="SSF50891">
    <property type="entry name" value="Cyclophilin-like"/>
    <property type="match status" value="1"/>
</dbReference>
<accession>A0ABW9KKZ6</accession>
<dbReference type="PANTHER" id="PTHR45625:SF4">
    <property type="entry name" value="PEPTIDYLPROLYL ISOMERASE DOMAIN AND WD REPEAT-CONTAINING PROTEIN 1"/>
    <property type="match status" value="1"/>
</dbReference>
<comment type="caution">
    <text evidence="7">The sequence shown here is derived from an EMBL/GenBank/DDBJ whole genome shotgun (WGS) entry which is preliminary data.</text>
</comment>
<name>A0ABW9KKZ6_9BACT</name>
<keyword evidence="4" id="KW-0732">Signal</keyword>
<gene>
    <name evidence="7" type="ORF">ACK2TP_11860</name>
</gene>
<feature type="signal peptide" evidence="4">
    <location>
        <begin position="1"/>
        <end position="18"/>
    </location>
</feature>
<dbReference type="PANTHER" id="PTHR45625">
    <property type="entry name" value="PEPTIDYL-PROLYL CIS-TRANS ISOMERASE-RELATED"/>
    <property type="match status" value="1"/>
</dbReference>
<evidence type="ECO:0000313" key="7">
    <source>
        <dbReference type="EMBL" id="MFN2976460.1"/>
    </source>
</evidence>
<dbReference type="Proteomes" id="UP001634747">
    <property type="component" value="Unassembled WGS sequence"/>
</dbReference>
<feature type="domain" description="PPIase cyclophilin-type" evidence="6">
    <location>
        <begin position="69"/>
        <end position="230"/>
    </location>
</feature>
<feature type="compositionally biased region" description="Low complexity" evidence="5">
    <location>
        <begin position="24"/>
        <end position="39"/>
    </location>
</feature>
<dbReference type="PRINTS" id="PR00153">
    <property type="entry name" value="CSAPPISMRASE"/>
</dbReference>
<feature type="chain" id="PRO_5044965368" description="Peptidyl-prolyl cis-trans isomerase" evidence="4">
    <location>
        <begin position="19"/>
        <end position="259"/>
    </location>
</feature>
<comment type="function">
    <text evidence="4">PPIases accelerate the folding of proteins. It catalyzes the cis-trans isomerization of proline imidic peptide bonds in oligopeptides.</text>
</comment>
<dbReference type="InterPro" id="IPR020892">
    <property type="entry name" value="Cyclophilin-type_PPIase_CS"/>
</dbReference>
<sequence length="259" mass="27209">MKPFFALLATVMLPLAAAAQTSTPAASAPGAAAPPQQTSKPADDLPDTPSTTEGIVTPPEPNGPTAVIDTSMGRLTCQFFQKQAPLTVANFIGLANGTKDFTDPTTGQKMTHVRFYDNTTFHRVIANFMVQGGDRAGTGRGDPGYYIPDEFAPGLRFDREGRLAMANAGPGTGGSQFFITEAPVPELNGKHTIFGQCDAHSVMVVRTIARVEKDANDKPLEPVVVRSITIVPEGQPLPPEPKFPGSEKIGVAPAAPGAN</sequence>
<dbReference type="InterPro" id="IPR044666">
    <property type="entry name" value="Cyclophilin_A-like"/>
</dbReference>
<dbReference type="CDD" id="cd00317">
    <property type="entry name" value="cyclophilin"/>
    <property type="match status" value="1"/>
</dbReference>
<feature type="region of interest" description="Disordered" evidence="5">
    <location>
        <begin position="233"/>
        <end position="259"/>
    </location>
</feature>
<keyword evidence="8" id="KW-1185">Reference proteome</keyword>
<keyword evidence="3 4" id="KW-0413">Isomerase</keyword>
<evidence type="ECO:0000259" key="6">
    <source>
        <dbReference type="PROSITE" id="PS50072"/>
    </source>
</evidence>
<evidence type="ECO:0000256" key="2">
    <source>
        <dbReference type="ARBA" id="ARBA00023110"/>
    </source>
</evidence>
<evidence type="ECO:0000256" key="5">
    <source>
        <dbReference type="SAM" id="MobiDB-lite"/>
    </source>
</evidence>
<proteinExistence type="inferred from homology"/>
<organism evidence="7 8">
    <name type="scientific">Terriglobus aquaticus</name>
    <dbReference type="NCBI Taxonomy" id="940139"/>
    <lineage>
        <taxon>Bacteria</taxon>
        <taxon>Pseudomonadati</taxon>
        <taxon>Acidobacteriota</taxon>
        <taxon>Terriglobia</taxon>
        <taxon>Terriglobales</taxon>
        <taxon>Acidobacteriaceae</taxon>
        <taxon>Terriglobus</taxon>
    </lineage>
</organism>
<dbReference type="InterPro" id="IPR029000">
    <property type="entry name" value="Cyclophilin-like_dom_sf"/>
</dbReference>
<evidence type="ECO:0000256" key="4">
    <source>
        <dbReference type="RuleBase" id="RU363019"/>
    </source>
</evidence>
<dbReference type="RefSeq" id="WP_263412063.1">
    <property type="nucleotide sequence ID" value="NZ_BAABBH010000001.1"/>
</dbReference>
<dbReference type="Pfam" id="PF00160">
    <property type="entry name" value="Pro_isomerase"/>
    <property type="match status" value="1"/>
</dbReference>
<comment type="catalytic activity">
    <reaction evidence="4">
        <text>[protein]-peptidylproline (omega=180) = [protein]-peptidylproline (omega=0)</text>
        <dbReference type="Rhea" id="RHEA:16237"/>
        <dbReference type="Rhea" id="RHEA-COMP:10747"/>
        <dbReference type="Rhea" id="RHEA-COMP:10748"/>
        <dbReference type="ChEBI" id="CHEBI:83833"/>
        <dbReference type="ChEBI" id="CHEBI:83834"/>
        <dbReference type="EC" id="5.2.1.8"/>
    </reaction>
</comment>
<protein>
    <recommendedName>
        <fullName evidence="4">Peptidyl-prolyl cis-trans isomerase</fullName>
        <shortName evidence="4">PPIase</shortName>
        <ecNumber evidence="4">5.2.1.8</ecNumber>
    </recommendedName>
</protein>